<dbReference type="EMBL" id="DF237107">
    <property type="protein sequence ID" value="GAQ83698.1"/>
    <property type="molecule type" value="Genomic_DNA"/>
</dbReference>
<proteinExistence type="predicted"/>
<feature type="region of interest" description="Disordered" evidence="1">
    <location>
        <begin position="963"/>
        <end position="1020"/>
    </location>
</feature>
<feature type="region of interest" description="Disordered" evidence="1">
    <location>
        <begin position="717"/>
        <end position="792"/>
    </location>
</feature>
<name>A0A1Y1I6H1_KLENI</name>
<accession>A0A1Y1I6H1</accession>
<evidence type="ECO:0000313" key="3">
    <source>
        <dbReference type="Proteomes" id="UP000054558"/>
    </source>
</evidence>
<sequence>MALSARAGVGVPICAFEKASSQLASSRHTTRSIKRAALCFESSSLSHQIRPRQNLSCLGPLVNVQPRHCTTSPASVPTSGLSSILRLSPPQSKLPSGRRVVRIGGPPGRRTPSSVVAQAGAVPDGQAHGIANADVNGSFPEAASQVSGANFQSRFTEEESSHVSGNGFFNESPGFSEVESPHFIDGESQAAGVSENGDGMGVPGRARFSNEVVEVSVLDDSPGGRSREEMARELASVGIELPSYSSDGPKRAPDASRASDSNAEKLAAIMAKNGLDPSEFAEQYEEALAKQRDERSRKGGRDLLEQYGAIAARGGDWQEEGGVRNRASVAWDGAMERGSRFTAEHGLSWPIVVFWSTVLCAAVAAAVWFRSFVWQKWEKQKLEREREGRIMRLNKLKHMGRLEEVTQASKTSPAVVSLTEVREQILASQEVPVRGQNWGTEDEREMRVFGDEDDVALLAGEEKEEVGWVGGLMRKLGLKKEKLAVPAISAAAAATPVLDSKAQEDLRREWERVLEAEKRREAGRFYEVTKPIEDEDEAENIASRAAEGFSSIGSAKAGLPRAEESAESHESVSFVNGDASNGRTKSFSTLPGLQDSQRSIEARVAEMTSPKEKAEILAALRGFSAEVARSPPGTVDEGAFRAWWDAMASEIANRSVVKENVESVSGSTTPQEREEVSAAAENGRLREGLDERGTASGGVNMLEEPCVSAGGYQDAEWTGTFPSTSGRTAAEASATVPGGSPSLAAQAPTEDPVRDWAEPEVVGENGRNLENGAQNEDASANGRAVTSGAAGAKPKVKVTRIVRKRKKVKAPEPAPAVEDGPDTITGEHPIFGAQYKDGTTEFARRVQRDFEAELAADPELRRIRAEVVLNGQEGRSDWDGLESWEKKLYHACEEKHFKRLQAKVRSYLKKEAKARGVDYDKLVGEGDDKPRWLTDSIEDQVAAEGDPLVQEDMMRDIMDQRLGRKPGMGTRFGPKGIPQEDLEAMAQEERRRREERQTGPAPQAVESSSGVLFPDESIPPEQFSSTLQWAETIKEKEAEAEVSELSKEVSELSDFSETRRWAEELAARDVITEEEILQAHVDAHTVLIPKPRLRRKRRVGDPVTPEEFERTKAKARGSEMMQEWDMEDFAREYGVDADAPDDFDPAEYEAAGERVRARVRQMLPNIKEMKKAADHMGPNEFLAKHGKELGLDVRVPEPRPRMSDGDKRWWTHLPEVQVILLNKSGKYQLLALDLTAEVTGNCYVIGFQDKKEAAWFQDWLSKVPHHATHQPVVQPIGPTELEEYAARTSSQILVVKRGYARFRPGMTTDQMEFELMGLAEDSTVTEFMEKLLPELEEMQKKQVDNFFSGDPELVKMMQEAVGAGK</sequence>
<feature type="region of interest" description="Disordered" evidence="1">
    <location>
        <begin position="662"/>
        <end position="702"/>
    </location>
</feature>
<feature type="compositionally biased region" description="Polar residues" evidence="1">
    <location>
        <begin position="72"/>
        <end position="82"/>
    </location>
</feature>
<feature type="compositionally biased region" description="Basic and acidic residues" evidence="1">
    <location>
        <begin position="987"/>
        <end position="997"/>
    </location>
</feature>
<feature type="region of interest" description="Disordered" evidence="1">
    <location>
        <begin position="805"/>
        <end position="828"/>
    </location>
</feature>
<protein>
    <submittedName>
        <fullName evidence="2">Uncharacterized protein</fullName>
    </submittedName>
</protein>
<reference evidence="2 3" key="1">
    <citation type="journal article" date="2014" name="Nat. Commun.">
        <title>Klebsormidium flaccidum genome reveals primary factors for plant terrestrial adaptation.</title>
        <authorList>
            <person name="Hori K."/>
            <person name="Maruyama F."/>
            <person name="Fujisawa T."/>
            <person name="Togashi T."/>
            <person name="Yamamoto N."/>
            <person name="Seo M."/>
            <person name="Sato S."/>
            <person name="Yamada T."/>
            <person name="Mori H."/>
            <person name="Tajima N."/>
            <person name="Moriyama T."/>
            <person name="Ikeuchi M."/>
            <person name="Watanabe M."/>
            <person name="Wada H."/>
            <person name="Kobayashi K."/>
            <person name="Saito M."/>
            <person name="Masuda T."/>
            <person name="Sasaki-Sekimoto Y."/>
            <person name="Mashiguchi K."/>
            <person name="Awai K."/>
            <person name="Shimojima M."/>
            <person name="Masuda S."/>
            <person name="Iwai M."/>
            <person name="Nobusawa T."/>
            <person name="Narise T."/>
            <person name="Kondo S."/>
            <person name="Saito H."/>
            <person name="Sato R."/>
            <person name="Murakawa M."/>
            <person name="Ihara Y."/>
            <person name="Oshima-Yamada Y."/>
            <person name="Ohtaka K."/>
            <person name="Satoh M."/>
            <person name="Sonobe K."/>
            <person name="Ishii M."/>
            <person name="Ohtani R."/>
            <person name="Kanamori-Sato M."/>
            <person name="Honoki R."/>
            <person name="Miyazaki D."/>
            <person name="Mochizuki H."/>
            <person name="Umetsu J."/>
            <person name="Higashi K."/>
            <person name="Shibata D."/>
            <person name="Kamiya Y."/>
            <person name="Sato N."/>
            <person name="Nakamura Y."/>
            <person name="Tabata S."/>
            <person name="Ida S."/>
            <person name="Kurokawa K."/>
            <person name="Ohta H."/>
        </authorList>
    </citation>
    <scope>NUCLEOTIDE SEQUENCE [LARGE SCALE GENOMIC DNA]</scope>
    <source>
        <strain evidence="2 3">NIES-2285</strain>
    </source>
</reference>
<dbReference type="Proteomes" id="UP000054558">
    <property type="component" value="Unassembled WGS sequence"/>
</dbReference>
<gene>
    <name evidence="2" type="ORF">KFL_001580120</name>
</gene>
<feature type="compositionally biased region" description="Low complexity" evidence="1">
    <location>
        <begin position="95"/>
        <end position="114"/>
    </location>
</feature>
<feature type="compositionally biased region" description="Basic and acidic residues" evidence="1">
    <location>
        <begin position="683"/>
        <end position="693"/>
    </location>
</feature>
<feature type="region of interest" description="Disordered" evidence="1">
    <location>
        <begin position="72"/>
        <end position="114"/>
    </location>
</feature>
<feature type="region of interest" description="Disordered" evidence="1">
    <location>
        <begin position="240"/>
        <end position="262"/>
    </location>
</feature>
<organism evidence="2 3">
    <name type="scientific">Klebsormidium nitens</name>
    <name type="common">Green alga</name>
    <name type="synonym">Ulothrix nitens</name>
    <dbReference type="NCBI Taxonomy" id="105231"/>
    <lineage>
        <taxon>Eukaryota</taxon>
        <taxon>Viridiplantae</taxon>
        <taxon>Streptophyta</taxon>
        <taxon>Klebsormidiophyceae</taxon>
        <taxon>Klebsormidiales</taxon>
        <taxon>Klebsormidiaceae</taxon>
        <taxon>Klebsormidium</taxon>
    </lineage>
</organism>
<evidence type="ECO:0000313" key="2">
    <source>
        <dbReference type="EMBL" id="GAQ83698.1"/>
    </source>
</evidence>
<evidence type="ECO:0000256" key="1">
    <source>
        <dbReference type="SAM" id="MobiDB-lite"/>
    </source>
</evidence>
<feature type="compositionally biased region" description="Basic and acidic residues" evidence="1">
    <location>
        <begin position="561"/>
        <end position="570"/>
    </location>
</feature>
<feature type="region of interest" description="Disordered" evidence="1">
    <location>
        <begin position="556"/>
        <end position="591"/>
    </location>
</feature>
<feature type="region of interest" description="Disordered" evidence="1">
    <location>
        <begin position="1097"/>
        <end position="1120"/>
    </location>
</feature>
<keyword evidence="3" id="KW-1185">Reference proteome</keyword>
<feature type="compositionally biased region" description="Polar residues" evidence="1">
    <location>
        <begin position="578"/>
        <end position="591"/>
    </location>
</feature>